<feature type="domain" description="Lon N-terminal" evidence="17">
    <location>
        <begin position="11"/>
        <end position="204"/>
    </location>
</feature>
<dbReference type="PRINTS" id="PR00830">
    <property type="entry name" value="ENDOLAPTASE"/>
</dbReference>
<dbReference type="GO" id="GO:0005524">
    <property type="term" value="F:ATP binding"/>
    <property type="evidence" value="ECO:0007669"/>
    <property type="project" value="UniProtKB-UniRule"/>
</dbReference>
<evidence type="ECO:0000256" key="4">
    <source>
        <dbReference type="ARBA" id="ARBA00022741"/>
    </source>
</evidence>
<evidence type="ECO:0000259" key="17">
    <source>
        <dbReference type="PROSITE" id="PS51787"/>
    </source>
</evidence>
<dbReference type="GO" id="GO:0005737">
    <property type="term" value="C:cytoplasm"/>
    <property type="evidence" value="ECO:0007669"/>
    <property type="project" value="UniProtKB-SubCell"/>
</dbReference>
<dbReference type="InterPro" id="IPR046336">
    <property type="entry name" value="Lon_prtase_N_sf"/>
</dbReference>
<dbReference type="PANTHER" id="PTHR10046">
    <property type="entry name" value="ATP DEPENDENT LON PROTEASE FAMILY MEMBER"/>
    <property type="match status" value="1"/>
</dbReference>
<dbReference type="RefSeq" id="WP_171625803.1">
    <property type="nucleotide sequence ID" value="NZ_JABBPG010000003.1"/>
</dbReference>
<dbReference type="GO" id="GO:0004252">
    <property type="term" value="F:serine-type endopeptidase activity"/>
    <property type="evidence" value="ECO:0007669"/>
    <property type="project" value="UniProtKB-UniRule"/>
</dbReference>
<dbReference type="Pfam" id="PF22667">
    <property type="entry name" value="Lon_lid"/>
    <property type="match status" value="1"/>
</dbReference>
<dbReference type="Gene3D" id="2.30.130.40">
    <property type="entry name" value="LON domain-like"/>
    <property type="match status" value="1"/>
</dbReference>
<dbReference type="FunFam" id="2.30.130.40:FF:000001">
    <property type="entry name" value="Lon protease"/>
    <property type="match status" value="1"/>
</dbReference>
<dbReference type="InterPro" id="IPR008268">
    <property type="entry name" value="Peptidase_S16_AS"/>
</dbReference>
<dbReference type="SUPFAM" id="SSF88697">
    <property type="entry name" value="PUA domain-like"/>
    <property type="match status" value="1"/>
</dbReference>
<evidence type="ECO:0000259" key="16">
    <source>
        <dbReference type="PROSITE" id="PS51786"/>
    </source>
</evidence>
<dbReference type="Gene3D" id="3.30.230.10">
    <property type="match status" value="1"/>
</dbReference>
<evidence type="ECO:0000256" key="14">
    <source>
        <dbReference type="PROSITE-ProRule" id="PRU01122"/>
    </source>
</evidence>
<evidence type="ECO:0000313" key="19">
    <source>
        <dbReference type="Proteomes" id="UP000586305"/>
    </source>
</evidence>
<dbReference type="InterPro" id="IPR003593">
    <property type="entry name" value="AAA+_ATPase"/>
</dbReference>
<dbReference type="SUPFAM" id="SSF54211">
    <property type="entry name" value="Ribosomal protein S5 domain 2-like"/>
    <property type="match status" value="1"/>
</dbReference>
<evidence type="ECO:0000256" key="13">
    <source>
        <dbReference type="PIRSR" id="PIRSR001174-2"/>
    </source>
</evidence>
<keyword evidence="19" id="KW-1185">Reference proteome</keyword>
<dbReference type="PROSITE" id="PS51787">
    <property type="entry name" value="LON_N"/>
    <property type="match status" value="1"/>
</dbReference>
<comment type="similarity">
    <text evidence="10 11 14 15">Belongs to the peptidase S16 family.</text>
</comment>
<dbReference type="InterPro" id="IPR008269">
    <property type="entry name" value="Lon_proteolytic"/>
</dbReference>
<dbReference type="PROSITE" id="PS51786">
    <property type="entry name" value="LON_PROTEOLYTIC"/>
    <property type="match status" value="1"/>
</dbReference>
<dbReference type="InterPro" id="IPR015947">
    <property type="entry name" value="PUA-like_sf"/>
</dbReference>
<evidence type="ECO:0000256" key="1">
    <source>
        <dbReference type="ARBA" id="ARBA00004496"/>
    </source>
</evidence>
<keyword evidence="6 10" id="KW-0720">Serine protease</keyword>
<feature type="binding site" evidence="10 13">
    <location>
        <begin position="356"/>
        <end position="363"/>
    </location>
    <ligand>
        <name>ATP</name>
        <dbReference type="ChEBI" id="CHEBI:30616"/>
    </ligand>
</feature>
<evidence type="ECO:0000256" key="2">
    <source>
        <dbReference type="ARBA" id="ARBA00022490"/>
    </source>
</evidence>
<dbReference type="EC" id="3.4.21.53" evidence="10 11"/>
<dbReference type="FunFam" id="3.40.50.300:FF:000021">
    <property type="entry name" value="Lon protease homolog"/>
    <property type="match status" value="1"/>
</dbReference>
<evidence type="ECO:0000256" key="10">
    <source>
        <dbReference type="HAMAP-Rule" id="MF_01973"/>
    </source>
</evidence>
<dbReference type="GO" id="GO:0016887">
    <property type="term" value="F:ATP hydrolysis activity"/>
    <property type="evidence" value="ECO:0007669"/>
    <property type="project" value="UniProtKB-UniRule"/>
</dbReference>
<dbReference type="InterPro" id="IPR054594">
    <property type="entry name" value="Lon_lid"/>
</dbReference>
<evidence type="ECO:0000256" key="12">
    <source>
        <dbReference type="PIRSR" id="PIRSR001174-1"/>
    </source>
</evidence>
<evidence type="ECO:0000256" key="3">
    <source>
        <dbReference type="ARBA" id="ARBA00022670"/>
    </source>
</evidence>
<dbReference type="GO" id="GO:0006515">
    <property type="term" value="P:protein quality control for misfolded or incompletely synthesized proteins"/>
    <property type="evidence" value="ECO:0007669"/>
    <property type="project" value="UniProtKB-UniRule"/>
</dbReference>
<evidence type="ECO:0000256" key="5">
    <source>
        <dbReference type="ARBA" id="ARBA00022801"/>
    </source>
</evidence>
<dbReference type="InterPro" id="IPR003959">
    <property type="entry name" value="ATPase_AAA_core"/>
</dbReference>
<keyword evidence="2 10" id="KW-0963">Cytoplasm</keyword>
<dbReference type="Pfam" id="PF00004">
    <property type="entry name" value="AAA"/>
    <property type="match status" value="1"/>
</dbReference>
<sequence>MTLERTDRVEIPVLALRDVVVYPHMVIPLFVGREKSIKCLEAAMENDKQIFLVAQKDATVDDPKTDEIYEVGTIATVLQLLKLPDGTVKVLVEGTQRAKIEEFLVSDDYFLAQAQFLESQDIEEQEQDIFIRSAVSQFEGYVKLNKKIPPEVLTSVSGIDEASRLADTMAAHMPIKVPEKQKVLELDSVTERLEYLMALMEGEIDLLQVEKKIRSRVKKQMEKSQREYYLNEQMKAIQKELGELDDVPDEFEALKKRISEAQMPKEAEEKALSELNKLKMMSPMSAEATVVRSYIDTMIGVPWKKRSKVKKDLAGAQKILDADHYGLEKVKDRIIEYLAVQQRTNKLKGPILCLVGPPGVGKTSLGQSIARSTGRKYVRMALGGVRDEAEIRGHRRTYIGSMPGKLIQSMSKVGVKNPLFLLDEIDKMSSDMRGDPASALLEVLDPEQNSTFADHYLEVDYDLSDVMFVATSNSFNIPGPLLDRMEVIRLSGYTEDEKLNISKQHLIPKQIKRNGLKDSEVVIEDSAIIGIIRYYTREAGVRNLEREISKLCRKAVKNILLDKDIKQVVINQENLEDFLGVQRFDYGKAEDGDRIGQVTGLAWTEVGGDLLTIECAAVPGKGKLTYTGSLGDVMQESIQAAMTVVRNRAEKLRINSDFYEKRDIHVHVPEGATPKDGPSAGIAMVTCLVSSLTGNPVRSDVAMTGEITLRGEVLPIGGLKEKLLAAHRGGIKTVVIPKINERDLKEIPQNVLDGLDIHPVTWIDEVLSLALANPLESFAVENGKNAEKV</sequence>
<dbReference type="Proteomes" id="UP000586305">
    <property type="component" value="Unassembled WGS sequence"/>
</dbReference>
<dbReference type="SMART" id="SM00464">
    <property type="entry name" value="LON"/>
    <property type="match status" value="1"/>
</dbReference>
<evidence type="ECO:0000256" key="6">
    <source>
        <dbReference type="ARBA" id="ARBA00022825"/>
    </source>
</evidence>
<dbReference type="FunFam" id="1.20.58.1480:FF:000001">
    <property type="entry name" value="Lon protease"/>
    <property type="match status" value="1"/>
</dbReference>
<evidence type="ECO:0000313" key="18">
    <source>
        <dbReference type="EMBL" id="NOU50724.1"/>
    </source>
</evidence>
<dbReference type="PROSITE" id="PS01046">
    <property type="entry name" value="LON_SER"/>
    <property type="match status" value="1"/>
</dbReference>
<comment type="induction">
    <text evidence="10">By heat shock.</text>
</comment>
<dbReference type="FunFam" id="1.10.8.60:FF:000035">
    <property type="entry name" value="Lon protease"/>
    <property type="match status" value="1"/>
</dbReference>
<comment type="function">
    <text evidence="10">ATP-dependent serine protease that mediates the selective degradation of mutant and abnormal proteins as well as certain short-lived regulatory proteins. Required for cellular homeostasis and for survival from DNA damage and developmental changes induced by stress. Degrades polypeptides processively to yield small peptide fragments that are 5 to 10 amino acids long. Binds to DNA in a double-stranded, site-specific manner.</text>
</comment>
<protein>
    <recommendedName>
        <fullName evidence="10 11">Lon protease</fullName>
        <ecNumber evidence="10 11">3.4.21.53</ecNumber>
    </recommendedName>
    <alternativeName>
        <fullName evidence="10">ATP-dependent protease La</fullName>
    </alternativeName>
</protein>
<name>A0A849VFP1_9GAMM</name>
<gene>
    <name evidence="10 18" type="primary">lon</name>
    <name evidence="18" type="ORF">HG263_09290</name>
</gene>
<organism evidence="18 19">
    <name type="scientific">Pseudoalteromonas caenipelagi</name>
    <dbReference type="NCBI Taxonomy" id="2726988"/>
    <lineage>
        <taxon>Bacteria</taxon>
        <taxon>Pseudomonadati</taxon>
        <taxon>Pseudomonadota</taxon>
        <taxon>Gammaproteobacteria</taxon>
        <taxon>Alteromonadales</taxon>
        <taxon>Pseudoalteromonadaceae</taxon>
        <taxon>Pseudoalteromonas</taxon>
    </lineage>
</organism>
<accession>A0A849VFP1</accession>
<reference evidence="18 19" key="1">
    <citation type="submission" date="2020-04" db="EMBL/GenBank/DDBJ databases">
        <title>Pseudoalteromonas caenipelagi sp. nov., isolated from a tidal flat.</title>
        <authorList>
            <person name="Park S."/>
            <person name="Yoon J.-H."/>
        </authorList>
    </citation>
    <scope>NUCLEOTIDE SEQUENCE [LARGE SCALE GENOMIC DNA]</scope>
    <source>
        <strain evidence="18 19">JBTF-M23</strain>
    </source>
</reference>
<keyword evidence="4 10" id="KW-0547">Nucleotide-binding</keyword>
<feature type="active site" evidence="10 12">
    <location>
        <position position="679"/>
    </location>
</feature>
<dbReference type="Gene3D" id="3.40.50.300">
    <property type="entry name" value="P-loop containing nucleotide triphosphate hydrolases"/>
    <property type="match status" value="1"/>
</dbReference>
<feature type="active site" evidence="10 12">
    <location>
        <position position="722"/>
    </location>
</feature>
<dbReference type="Pfam" id="PF02190">
    <property type="entry name" value="LON_substr_bdg"/>
    <property type="match status" value="1"/>
</dbReference>
<dbReference type="InterPro" id="IPR027417">
    <property type="entry name" value="P-loop_NTPase"/>
</dbReference>
<dbReference type="SUPFAM" id="SSF52540">
    <property type="entry name" value="P-loop containing nucleoside triphosphate hydrolases"/>
    <property type="match status" value="1"/>
</dbReference>
<dbReference type="HAMAP" id="MF_01973">
    <property type="entry name" value="lon_bact"/>
    <property type="match status" value="1"/>
</dbReference>
<dbReference type="NCBIfam" id="TIGR00763">
    <property type="entry name" value="lon"/>
    <property type="match status" value="1"/>
</dbReference>
<dbReference type="Pfam" id="PF05362">
    <property type="entry name" value="Lon_C"/>
    <property type="match status" value="1"/>
</dbReference>
<dbReference type="GO" id="GO:0034605">
    <property type="term" value="P:cellular response to heat"/>
    <property type="evidence" value="ECO:0007669"/>
    <property type="project" value="UniProtKB-UniRule"/>
</dbReference>
<dbReference type="Gene3D" id="1.10.8.60">
    <property type="match status" value="1"/>
</dbReference>
<dbReference type="FunFam" id="1.20.5.5270:FF:000002">
    <property type="entry name" value="Lon protease homolog"/>
    <property type="match status" value="1"/>
</dbReference>
<evidence type="ECO:0000256" key="9">
    <source>
        <dbReference type="ARBA" id="ARBA00050665"/>
    </source>
</evidence>
<evidence type="ECO:0000256" key="15">
    <source>
        <dbReference type="RuleBase" id="RU000591"/>
    </source>
</evidence>
<dbReference type="AlphaFoldDB" id="A0A849VFP1"/>
<feature type="domain" description="Lon proteolytic" evidence="16">
    <location>
        <begin position="592"/>
        <end position="773"/>
    </location>
</feature>
<evidence type="ECO:0000256" key="11">
    <source>
        <dbReference type="PIRNR" id="PIRNR001174"/>
    </source>
</evidence>
<comment type="subcellular location">
    <subcellularLocation>
        <location evidence="1 10 11">Cytoplasm</location>
    </subcellularLocation>
</comment>
<evidence type="ECO:0000256" key="7">
    <source>
        <dbReference type="ARBA" id="ARBA00022840"/>
    </source>
</evidence>
<dbReference type="Gene3D" id="1.20.5.5270">
    <property type="match status" value="1"/>
</dbReference>
<comment type="subunit">
    <text evidence="10 11">Homohexamer. Organized in a ring with a central cavity.</text>
</comment>
<dbReference type="InterPro" id="IPR027543">
    <property type="entry name" value="Lon_bac"/>
</dbReference>
<dbReference type="NCBIfam" id="NF008053">
    <property type="entry name" value="PRK10787.1"/>
    <property type="match status" value="1"/>
</dbReference>
<dbReference type="InterPro" id="IPR014721">
    <property type="entry name" value="Ribsml_uS5_D2-typ_fold_subgr"/>
</dbReference>
<keyword evidence="3 10" id="KW-0645">Protease</keyword>
<dbReference type="Gene3D" id="1.20.58.1480">
    <property type="match status" value="1"/>
</dbReference>
<dbReference type="FunFam" id="3.30.230.10:FF:000010">
    <property type="entry name" value="Lon protease"/>
    <property type="match status" value="1"/>
</dbReference>
<keyword evidence="8 10" id="KW-0346">Stress response</keyword>
<dbReference type="InterPro" id="IPR027065">
    <property type="entry name" value="Lon_Prtase"/>
</dbReference>
<proteinExistence type="evidence at transcript level"/>
<dbReference type="GO" id="GO:0004176">
    <property type="term" value="F:ATP-dependent peptidase activity"/>
    <property type="evidence" value="ECO:0007669"/>
    <property type="project" value="UniProtKB-UniRule"/>
</dbReference>
<dbReference type="CDD" id="cd19500">
    <property type="entry name" value="RecA-like_Lon"/>
    <property type="match status" value="1"/>
</dbReference>
<dbReference type="GO" id="GO:0043565">
    <property type="term" value="F:sequence-specific DNA binding"/>
    <property type="evidence" value="ECO:0007669"/>
    <property type="project" value="UniProtKB-UniRule"/>
</dbReference>
<keyword evidence="5 10" id="KW-0378">Hydrolase</keyword>
<dbReference type="SMART" id="SM00382">
    <property type="entry name" value="AAA"/>
    <property type="match status" value="1"/>
</dbReference>
<evidence type="ECO:0000256" key="8">
    <source>
        <dbReference type="ARBA" id="ARBA00023016"/>
    </source>
</evidence>
<dbReference type="EMBL" id="JABBPG010000003">
    <property type="protein sequence ID" value="NOU50724.1"/>
    <property type="molecule type" value="Genomic_DNA"/>
</dbReference>
<keyword evidence="7 10" id="KW-0067">ATP-binding</keyword>
<dbReference type="InterPro" id="IPR020568">
    <property type="entry name" value="Ribosomal_Su5_D2-typ_SF"/>
</dbReference>
<dbReference type="InterPro" id="IPR003111">
    <property type="entry name" value="Lon_prtase_N"/>
</dbReference>
<comment type="caution">
    <text evidence="18">The sequence shown here is derived from an EMBL/GenBank/DDBJ whole genome shotgun (WGS) entry which is preliminary data.</text>
</comment>
<dbReference type="InterPro" id="IPR004815">
    <property type="entry name" value="Lon_bac/euk-typ"/>
</dbReference>
<comment type="catalytic activity">
    <reaction evidence="9 10 11 14">
        <text>Hydrolysis of proteins in presence of ATP.</text>
        <dbReference type="EC" id="3.4.21.53"/>
    </reaction>
</comment>
<dbReference type="PIRSF" id="PIRSF001174">
    <property type="entry name" value="Lon_proteas"/>
    <property type="match status" value="1"/>
</dbReference>